<dbReference type="EMBL" id="CP097636">
    <property type="protein sequence ID" value="URI10782.1"/>
    <property type="molecule type" value="Genomic_DNA"/>
</dbReference>
<dbReference type="RefSeq" id="WP_250198985.1">
    <property type="nucleotide sequence ID" value="NZ_CP097636.1"/>
</dbReference>
<gene>
    <name evidence="1" type="ORF">MW290_17505</name>
</gene>
<dbReference type="SUPFAM" id="SSF88723">
    <property type="entry name" value="PIN domain-like"/>
    <property type="match status" value="1"/>
</dbReference>
<dbReference type="InterPro" id="IPR029060">
    <property type="entry name" value="PIN-like_dom_sf"/>
</dbReference>
<name>A0ABY4SFV3_AQUTE</name>
<sequence length="58" mass="6572">MLPQLRRKSPDPVRRLARPLPAVDRLLTATALHHGLILVTRNVRDVSDLGVQVLNPWE</sequence>
<evidence type="ECO:0000313" key="2">
    <source>
        <dbReference type="Proteomes" id="UP001056201"/>
    </source>
</evidence>
<dbReference type="Proteomes" id="UP001056201">
    <property type="component" value="Chromosome 2"/>
</dbReference>
<evidence type="ECO:0000313" key="1">
    <source>
        <dbReference type="EMBL" id="URI10782.1"/>
    </source>
</evidence>
<accession>A0ABY4SFV3</accession>
<organism evidence="1 2">
    <name type="scientific">Aquincola tertiaricarbonis</name>
    <dbReference type="NCBI Taxonomy" id="391953"/>
    <lineage>
        <taxon>Bacteria</taxon>
        <taxon>Pseudomonadati</taxon>
        <taxon>Pseudomonadota</taxon>
        <taxon>Betaproteobacteria</taxon>
        <taxon>Burkholderiales</taxon>
        <taxon>Sphaerotilaceae</taxon>
        <taxon>Aquincola</taxon>
    </lineage>
</organism>
<protein>
    <submittedName>
        <fullName evidence="1">Uncharacterized protein</fullName>
    </submittedName>
</protein>
<keyword evidence="2" id="KW-1185">Reference proteome</keyword>
<reference evidence="1" key="1">
    <citation type="submission" date="2022-05" db="EMBL/GenBank/DDBJ databases">
        <title>An RpoN-dependent PEP-CTERM gene is involved in floc formation of an Aquincola tertiaricarbonis strain.</title>
        <authorList>
            <person name="Qiu D."/>
            <person name="Xia M."/>
        </authorList>
    </citation>
    <scope>NUCLEOTIDE SEQUENCE</scope>
    <source>
        <strain evidence="1">RN12</strain>
    </source>
</reference>
<proteinExistence type="predicted"/>
<dbReference type="Gene3D" id="3.40.50.1010">
    <property type="entry name" value="5'-nuclease"/>
    <property type="match status" value="1"/>
</dbReference>